<dbReference type="Gene3D" id="3.30.530.20">
    <property type="match status" value="2"/>
</dbReference>
<organism evidence="2 3">
    <name type="scientific">Musca domestica</name>
    <name type="common">House fly</name>
    <dbReference type="NCBI Taxonomy" id="7370"/>
    <lineage>
        <taxon>Eukaryota</taxon>
        <taxon>Metazoa</taxon>
        <taxon>Ecdysozoa</taxon>
        <taxon>Arthropoda</taxon>
        <taxon>Hexapoda</taxon>
        <taxon>Insecta</taxon>
        <taxon>Pterygota</taxon>
        <taxon>Neoptera</taxon>
        <taxon>Endopterygota</taxon>
        <taxon>Diptera</taxon>
        <taxon>Brachycera</taxon>
        <taxon>Muscomorpha</taxon>
        <taxon>Muscoidea</taxon>
        <taxon>Muscidae</taxon>
        <taxon>Musca</taxon>
    </lineage>
</organism>
<dbReference type="GO" id="GO:0008289">
    <property type="term" value="F:lipid binding"/>
    <property type="evidence" value="ECO:0007669"/>
    <property type="project" value="InterPro"/>
</dbReference>
<dbReference type="AlphaFoldDB" id="A0A9J7I814"/>
<proteinExistence type="predicted"/>
<protein>
    <submittedName>
        <fullName evidence="3">Steroidogenic acute regulatory protein-like</fullName>
    </submittedName>
</protein>
<evidence type="ECO:0000259" key="1">
    <source>
        <dbReference type="PROSITE" id="PS50848"/>
    </source>
</evidence>
<evidence type="ECO:0000313" key="2">
    <source>
        <dbReference type="Proteomes" id="UP001652621"/>
    </source>
</evidence>
<dbReference type="InterPro" id="IPR023393">
    <property type="entry name" value="START-like_dom_sf"/>
</dbReference>
<feature type="domain" description="START" evidence="1">
    <location>
        <begin position="46"/>
        <end position="331"/>
    </location>
</feature>
<dbReference type="SUPFAM" id="SSF55961">
    <property type="entry name" value="Bet v1-like"/>
    <property type="match status" value="2"/>
</dbReference>
<dbReference type="Proteomes" id="UP001652621">
    <property type="component" value="Unplaced"/>
</dbReference>
<dbReference type="PANTHER" id="PTHR46121">
    <property type="entry name" value="STEROIDOGENIC ACUTE REGULATORY PROTEIN-LIKE"/>
    <property type="match status" value="1"/>
</dbReference>
<name>A0A9J7I814_MUSDO</name>
<dbReference type="GO" id="GO:0140284">
    <property type="term" value="C:endoplasmic reticulum-endosome membrane contact site"/>
    <property type="evidence" value="ECO:0007669"/>
    <property type="project" value="TreeGrafter"/>
</dbReference>
<evidence type="ECO:0000313" key="3">
    <source>
        <dbReference type="RefSeq" id="XP_011290797.2"/>
    </source>
</evidence>
<sequence length="342" mass="39333">MFTKACIRGMALIAGTKILHHDKDEYNQLGLDCIRQVYDLLISGEWRLDKQSSNGDTVSSLQHQRLGKVYKLRCRVKYPAKALGNSLLYDVQDVPKWNPTVLESFKIKTLSDCSDITYHVSAAHAGGLIKSRDFVNFRYYRLMVDGKLSNENFQLNPNEKGIVRICSANQIFHRKSEKDNSKILHYNTLQNFAISHDNRLEVKNKTDGVVHLPIPMMLYEDKENNIPFIQNNFSVSVGDTFRVGRRVWIGAGCSIELKEFPVNTKYIRGHNFLSAFVMHEIEGNPDECIFEWIICVDLKGSLPGYIVDKGFMATMNDFAKYLRKYINDLHRKNQESLPEKVD</sequence>
<dbReference type="GO" id="GO:0099044">
    <property type="term" value="P:vesicle tethering to endoplasmic reticulum"/>
    <property type="evidence" value="ECO:0007669"/>
    <property type="project" value="TreeGrafter"/>
</dbReference>
<keyword evidence="2" id="KW-1185">Reference proteome</keyword>
<dbReference type="Pfam" id="PF01852">
    <property type="entry name" value="START"/>
    <property type="match status" value="2"/>
</dbReference>
<dbReference type="PANTHER" id="PTHR46121:SF4">
    <property type="entry name" value="STEROIDOGENIC ACUTE REGULATORY PROTEIN-LIKE"/>
    <property type="match status" value="1"/>
</dbReference>
<reference evidence="3" key="1">
    <citation type="submission" date="2025-08" db="UniProtKB">
        <authorList>
            <consortium name="RefSeq"/>
        </authorList>
    </citation>
    <scope>IDENTIFICATION</scope>
    <source>
        <strain evidence="3">Aabys</strain>
        <tissue evidence="3">Whole body</tissue>
    </source>
</reference>
<gene>
    <name evidence="3" type="primary">LOC105261544</name>
</gene>
<dbReference type="OrthoDB" id="74575at2759"/>
<dbReference type="GeneID" id="105261544"/>
<dbReference type="VEuPathDB" id="VectorBase:MDOMA2_006283"/>
<dbReference type="KEGG" id="mde:105261544"/>
<accession>A0A9J7I814</accession>
<dbReference type="GO" id="GO:0005765">
    <property type="term" value="C:lysosomal membrane"/>
    <property type="evidence" value="ECO:0007669"/>
    <property type="project" value="TreeGrafter"/>
</dbReference>
<dbReference type="RefSeq" id="XP_011290797.2">
    <property type="nucleotide sequence ID" value="XM_011292495.3"/>
</dbReference>
<dbReference type="InterPro" id="IPR051869">
    <property type="entry name" value="STARD3"/>
</dbReference>
<dbReference type="GO" id="GO:0005789">
    <property type="term" value="C:endoplasmic reticulum membrane"/>
    <property type="evidence" value="ECO:0007669"/>
    <property type="project" value="TreeGrafter"/>
</dbReference>
<dbReference type="PROSITE" id="PS50848">
    <property type="entry name" value="START"/>
    <property type="match status" value="1"/>
</dbReference>
<dbReference type="GO" id="GO:0031902">
    <property type="term" value="C:late endosome membrane"/>
    <property type="evidence" value="ECO:0007669"/>
    <property type="project" value="TreeGrafter"/>
</dbReference>
<dbReference type="InterPro" id="IPR002913">
    <property type="entry name" value="START_lipid-bd_dom"/>
</dbReference>